<reference evidence="2 3" key="1">
    <citation type="submission" date="2016-03" db="EMBL/GenBank/DDBJ databases">
        <authorList>
            <consortium name="Pathogen Informatics"/>
        </authorList>
    </citation>
    <scope>NUCLEOTIDE SEQUENCE [LARGE SCALE GENOMIC DNA]</scope>
    <source>
        <strain evidence="3">e1424</strain>
    </source>
</reference>
<sequence>MFSEEKVAQMAAYLLLKRGGRMAYLKLMKLLYLANRQSMIRHGRMMGEDRLYSMPHGPVMSTTLDLIRGRAETGGEYWYRLIQTAGHDVCLSADPREMDADEVFDELSRADVRILDEIYAQYGHMNRYELRDMTHLRDVCPEWHDPRGSRTPIDVREIFLNEGKTPEEAENIFRSMCESQELKEFSSQLS</sequence>
<name>A0A822WQT3_9ENTR</name>
<dbReference type="EMBL" id="FJYW01000005">
    <property type="protein sequence ID" value="CZX42964.1"/>
    <property type="molecule type" value="Genomic_DNA"/>
</dbReference>
<dbReference type="Pfam" id="PF13274">
    <property type="entry name" value="SocA_Panacea"/>
    <property type="match status" value="1"/>
</dbReference>
<comment type="caution">
    <text evidence="2">The sequence shown here is derived from an EMBL/GenBank/DDBJ whole genome shotgun (WGS) entry which is preliminary data.</text>
</comment>
<dbReference type="Proteomes" id="UP000076205">
    <property type="component" value="Unassembled WGS sequence"/>
</dbReference>
<evidence type="ECO:0000313" key="3">
    <source>
        <dbReference type="Proteomes" id="UP000076205"/>
    </source>
</evidence>
<accession>A0A822WQT3</accession>
<evidence type="ECO:0000259" key="1">
    <source>
        <dbReference type="Pfam" id="PF13274"/>
    </source>
</evidence>
<feature type="domain" description="Antitoxin SocA-like Panacea" evidence="1">
    <location>
        <begin position="27"/>
        <end position="136"/>
    </location>
</feature>
<dbReference type="InterPro" id="IPR025272">
    <property type="entry name" value="SocA_Panacea"/>
</dbReference>
<gene>
    <name evidence="2" type="ORF">SAMEA2273352_02426</name>
</gene>
<dbReference type="AlphaFoldDB" id="A0A822WQT3"/>
<organism evidence="2 3">
    <name type="scientific">Enterobacter hormaechei</name>
    <dbReference type="NCBI Taxonomy" id="158836"/>
    <lineage>
        <taxon>Bacteria</taxon>
        <taxon>Pseudomonadati</taxon>
        <taxon>Pseudomonadota</taxon>
        <taxon>Gammaproteobacteria</taxon>
        <taxon>Enterobacterales</taxon>
        <taxon>Enterobacteriaceae</taxon>
        <taxon>Enterobacter</taxon>
        <taxon>Enterobacter cloacae complex</taxon>
    </lineage>
</organism>
<protein>
    <submittedName>
        <fullName evidence="2">Uncharacterized phage-associated protein</fullName>
    </submittedName>
</protein>
<dbReference type="RefSeq" id="WP_045142476.1">
    <property type="nucleotide sequence ID" value="NZ_CAXWYH010000005.1"/>
</dbReference>
<evidence type="ECO:0000313" key="2">
    <source>
        <dbReference type="EMBL" id="CZX42964.1"/>
    </source>
</evidence>
<proteinExistence type="predicted"/>